<evidence type="ECO:0000256" key="1">
    <source>
        <dbReference type="SAM" id="Phobius"/>
    </source>
</evidence>
<protein>
    <recommendedName>
        <fullName evidence="2">DUF2231 domain-containing protein</fullName>
    </recommendedName>
</protein>
<sequence>MPTAKIESRAAVLGHPVHPALIHFPIAALIMLVASDLAYVFTQDAFWARASYWLAFIGVMFGAISGLAGSIDLFTVRRIRKLVTAWAHGILAVMMLSLAACNFMLRWDDMAANIIPWGLYMSLLTAGLIKITGFLGAQLVYEYGVGVDITEATQRDVRP</sequence>
<evidence type="ECO:0000313" key="3">
    <source>
        <dbReference type="EMBL" id="RUO34246.1"/>
    </source>
</evidence>
<dbReference type="RefSeq" id="WP_126776663.1">
    <property type="nucleotide sequence ID" value="NZ_PIPM01000004.1"/>
</dbReference>
<keyword evidence="1" id="KW-1133">Transmembrane helix</keyword>
<comment type="caution">
    <text evidence="3">The sequence shown here is derived from an EMBL/GenBank/DDBJ whole genome shotgun (WGS) entry which is preliminary data.</text>
</comment>
<dbReference type="Proteomes" id="UP000288405">
    <property type="component" value="Unassembled WGS sequence"/>
</dbReference>
<feature type="transmembrane region" description="Helical" evidence="1">
    <location>
        <begin position="117"/>
        <end position="141"/>
    </location>
</feature>
<evidence type="ECO:0000259" key="2">
    <source>
        <dbReference type="Pfam" id="PF09990"/>
    </source>
</evidence>
<organism evidence="3 4">
    <name type="scientific">Aliidiomarina sanyensis</name>
    <dbReference type="NCBI Taxonomy" id="1249555"/>
    <lineage>
        <taxon>Bacteria</taxon>
        <taxon>Pseudomonadati</taxon>
        <taxon>Pseudomonadota</taxon>
        <taxon>Gammaproteobacteria</taxon>
        <taxon>Alteromonadales</taxon>
        <taxon>Idiomarinaceae</taxon>
        <taxon>Aliidiomarina</taxon>
    </lineage>
</organism>
<keyword evidence="1" id="KW-0472">Membrane</keyword>
<dbReference type="InterPro" id="IPR019251">
    <property type="entry name" value="DUF2231_TM"/>
</dbReference>
<dbReference type="AlphaFoldDB" id="A0A432WKB4"/>
<proteinExistence type="predicted"/>
<evidence type="ECO:0000313" key="4">
    <source>
        <dbReference type="Proteomes" id="UP000288405"/>
    </source>
</evidence>
<dbReference type="EMBL" id="PIPM01000004">
    <property type="protein sequence ID" value="RUO34246.1"/>
    <property type="molecule type" value="Genomic_DNA"/>
</dbReference>
<feature type="domain" description="DUF2231" evidence="2">
    <location>
        <begin position="14"/>
        <end position="148"/>
    </location>
</feature>
<accession>A0A432WKB4</accession>
<feature type="transmembrane region" description="Helical" evidence="1">
    <location>
        <begin position="20"/>
        <end position="40"/>
    </location>
</feature>
<dbReference type="Pfam" id="PF09990">
    <property type="entry name" value="DUF2231"/>
    <property type="match status" value="1"/>
</dbReference>
<name>A0A432WKB4_9GAMM</name>
<gene>
    <name evidence="3" type="ORF">CWE11_05830</name>
</gene>
<keyword evidence="4" id="KW-1185">Reference proteome</keyword>
<feature type="transmembrane region" description="Helical" evidence="1">
    <location>
        <begin position="83"/>
        <end position="105"/>
    </location>
</feature>
<dbReference type="InterPro" id="IPR016923">
    <property type="entry name" value="UCP029509"/>
</dbReference>
<dbReference type="OrthoDB" id="2873672at2"/>
<reference evidence="3 4" key="1">
    <citation type="journal article" date="2011" name="Front. Microbiol.">
        <title>Genomic signatures of strain selection and enhancement in Bacillus atrophaeus var. globigii, a historical biowarfare simulant.</title>
        <authorList>
            <person name="Gibbons H.S."/>
            <person name="Broomall S.M."/>
            <person name="McNew L.A."/>
            <person name="Daligault H."/>
            <person name="Chapman C."/>
            <person name="Bruce D."/>
            <person name="Karavis M."/>
            <person name="Krepps M."/>
            <person name="McGregor P.A."/>
            <person name="Hong C."/>
            <person name="Park K.H."/>
            <person name="Akmal A."/>
            <person name="Feldman A."/>
            <person name="Lin J.S."/>
            <person name="Chang W.E."/>
            <person name="Higgs B.W."/>
            <person name="Demirev P."/>
            <person name="Lindquist J."/>
            <person name="Liem A."/>
            <person name="Fochler E."/>
            <person name="Read T.D."/>
            <person name="Tapia R."/>
            <person name="Johnson S."/>
            <person name="Bishop-Lilly K.A."/>
            <person name="Detter C."/>
            <person name="Han C."/>
            <person name="Sozhamannan S."/>
            <person name="Rosenzweig C.N."/>
            <person name="Skowronski E.W."/>
        </authorList>
    </citation>
    <scope>NUCLEOTIDE SEQUENCE [LARGE SCALE GENOMIC DNA]</scope>
    <source>
        <strain evidence="3 4">GYP-17</strain>
    </source>
</reference>
<feature type="transmembrane region" description="Helical" evidence="1">
    <location>
        <begin position="52"/>
        <end position="71"/>
    </location>
</feature>
<dbReference type="PIRSF" id="PIRSF029509">
    <property type="entry name" value="UCP029509"/>
    <property type="match status" value="1"/>
</dbReference>
<keyword evidence="1" id="KW-0812">Transmembrane</keyword>